<evidence type="ECO:0000313" key="2">
    <source>
        <dbReference type="EMBL" id="MFD1709035.1"/>
    </source>
</evidence>
<dbReference type="Gene3D" id="3.90.420.10">
    <property type="entry name" value="Oxidoreductase, molybdopterin-binding domain"/>
    <property type="match status" value="1"/>
</dbReference>
<keyword evidence="1" id="KW-0732">Signal</keyword>
<evidence type="ECO:0000256" key="1">
    <source>
        <dbReference type="SAM" id="SignalP"/>
    </source>
</evidence>
<reference evidence="3" key="1">
    <citation type="journal article" date="2019" name="Int. J. Syst. Evol. Microbiol.">
        <title>The Global Catalogue of Microorganisms (GCM) 10K type strain sequencing project: providing services to taxonomists for standard genome sequencing and annotation.</title>
        <authorList>
            <consortium name="The Broad Institute Genomics Platform"/>
            <consortium name="The Broad Institute Genome Sequencing Center for Infectious Disease"/>
            <person name="Wu L."/>
            <person name="Ma J."/>
        </authorList>
    </citation>
    <scope>NUCLEOTIDE SEQUENCE [LARGE SCALE GENOMIC DNA]</scope>
    <source>
        <strain evidence="3">LMG 29247</strain>
    </source>
</reference>
<feature type="signal peptide" evidence="1">
    <location>
        <begin position="1"/>
        <end position="25"/>
    </location>
</feature>
<protein>
    <submittedName>
        <fullName evidence="2">Molybdopterin-dependent oxidoreductase</fullName>
    </submittedName>
</protein>
<proteinExistence type="predicted"/>
<gene>
    <name evidence="2" type="ORF">ACFSF0_00285</name>
</gene>
<accession>A0ABW4KM15</accession>
<name>A0ABW4KM15_9BURK</name>
<dbReference type="Proteomes" id="UP001597304">
    <property type="component" value="Unassembled WGS sequence"/>
</dbReference>
<feature type="chain" id="PRO_5045379476" evidence="1">
    <location>
        <begin position="26"/>
        <end position="201"/>
    </location>
</feature>
<dbReference type="InterPro" id="IPR036374">
    <property type="entry name" value="OxRdtase_Mopterin-bd_sf"/>
</dbReference>
<keyword evidence="3" id="KW-1185">Reference proteome</keyword>
<dbReference type="EMBL" id="JBHUEJ010000002">
    <property type="protein sequence ID" value="MFD1709035.1"/>
    <property type="molecule type" value="Genomic_DNA"/>
</dbReference>
<organism evidence="2 3">
    <name type="scientific">Ottowia flava</name>
    <dbReference type="NCBI Taxonomy" id="2675430"/>
    <lineage>
        <taxon>Bacteria</taxon>
        <taxon>Pseudomonadati</taxon>
        <taxon>Pseudomonadota</taxon>
        <taxon>Betaproteobacteria</taxon>
        <taxon>Burkholderiales</taxon>
        <taxon>Comamonadaceae</taxon>
        <taxon>Ottowia</taxon>
    </lineage>
</organism>
<sequence>MPSKRLFLQSALASGALAFGADVVAAPTTGGAAPTSPVVLTVSGQVGRPNRCPLTPALDQLMAKFQLKFDRARSFDLAALHRLPARQIRPTVEYDAQPHRLRGPLLSDVLGAAGAPTAPDTALLLRGIDGYAPSLTLAEAQRLGMIVATHLDGQPLAIGGLGPLWAVVDADRVPDLAAKPLAERFALCPWGLYQIGVNEPG</sequence>
<dbReference type="RefSeq" id="WP_147914380.1">
    <property type="nucleotide sequence ID" value="NZ_JBHUEJ010000002.1"/>
</dbReference>
<evidence type="ECO:0000313" key="3">
    <source>
        <dbReference type="Proteomes" id="UP001597304"/>
    </source>
</evidence>
<dbReference type="SUPFAM" id="SSF56524">
    <property type="entry name" value="Oxidoreductase molybdopterin-binding domain"/>
    <property type="match status" value="1"/>
</dbReference>
<comment type="caution">
    <text evidence="2">The sequence shown here is derived from an EMBL/GenBank/DDBJ whole genome shotgun (WGS) entry which is preliminary data.</text>
</comment>